<evidence type="ECO:0000259" key="2">
    <source>
        <dbReference type="PROSITE" id="PS51352"/>
    </source>
</evidence>
<keyword evidence="1" id="KW-0732">Signal</keyword>
<name>A0A418XPR5_9BURK</name>
<dbReference type="InterPro" id="IPR000866">
    <property type="entry name" value="AhpC/TSA"/>
</dbReference>
<sequence length="204" mass="20774">MKKMTMAAVLIAGLTGAGLAAAQAIVGQAAPAFSGIDTAGKTVSLASFKGKYVVLEWVNPDCPFSQKHYNSGNMQATQKHAAAKDVAWLSVNTTGIAQSDPKDVAALAAWAKAKGAAATAILVDEGKIARAYSARTTPHMFLIDPAGKLVYAGAIDSKASSNPADIAGATNYVIQAIDETVAGKPVSKSVTKPYGCSVKYGAAG</sequence>
<dbReference type="EMBL" id="QYUP01000132">
    <property type="protein sequence ID" value="RJG14448.1"/>
    <property type="molecule type" value="Genomic_DNA"/>
</dbReference>
<organism evidence="3 4">
    <name type="scientific">Massilia cavernae</name>
    <dbReference type="NCBI Taxonomy" id="2320864"/>
    <lineage>
        <taxon>Bacteria</taxon>
        <taxon>Pseudomonadati</taxon>
        <taxon>Pseudomonadota</taxon>
        <taxon>Betaproteobacteria</taxon>
        <taxon>Burkholderiales</taxon>
        <taxon>Oxalobacteraceae</taxon>
        <taxon>Telluria group</taxon>
        <taxon>Massilia</taxon>
    </lineage>
</organism>
<proteinExistence type="predicted"/>
<dbReference type="Gene3D" id="3.40.30.10">
    <property type="entry name" value="Glutaredoxin"/>
    <property type="match status" value="1"/>
</dbReference>
<dbReference type="PROSITE" id="PS51352">
    <property type="entry name" value="THIOREDOXIN_2"/>
    <property type="match status" value="1"/>
</dbReference>
<dbReference type="SUPFAM" id="SSF52833">
    <property type="entry name" value="Thioredoxin-like"/>
    <property type="match status" value="1"/>
</dbReference>
<dbReference type="InterPro" id="IPR013766">
    <property type="entry name" value="Thioredoxin_domain"/>
</dbReference>
<feature type="chain" id="PRO_5019400320" evidence="1">
    <location>
        <begin position="23"/>
        <end position="204"/>
    </location>
</feature>
<dbReference type="Proteomes" id="UP000284006">
    <property type="component" value="Unassembled WGS sequence"/>
</dbReference>
<dbReference type="InterPro" id="IPR036249">
    <property type="entry name" value="Thioredoxin-like_sf"/>
</dbReference>
<gene>
    <name evidence="3" type="ORF">D3872_17685</name>
</gene>
<dbReference type="GO" id="GO:0016209">
    <property type="term" value="F:antioxidant activity"/>
    <property type="evidence" value="ECO:0007669"/>
    <property type="project" value="InterPro"/>
</dbReference>
<dbReference type="InterPro" id="IPR047262">
    <property type="entry name" value="PRX-like1"/>
</dbReference>
<reference evidence="3 4" key="1">
    <citation type="submission" date="2018-09" db="EMBL/GenBank/DDBJ databases">
        <authorList>
            <person name="Zhu H."/>
        </authorList>
    </citation>
    <scope>NUCLEOTIDE SEQUENCE [LARGE SCALE GENOMIC DNA]</scope>
    <source>
        <strain evidence="3 4">K1S02-61</strain>
    </source>
</reference>
<feature type="signal peptide" evidence="1">
    <location>
        <begin position="1"/>
        <end position="22"/>
    </location>
</feature>
<comment type="caution">
    <text evidence="3">The sequence shown here is derived from an EMBL/GenBank/DDBJ whole genome shotgun (WGS) entry which is preliminary data.</text>
</comment>
<dbReference type="OrthoDB" id="9781543at2"/>
<feature type="domain" description="Thioredoxin" evidence="2">
    <location>
        <begin position="24"/>
        <end position="175"/>
    </location>
</feature>
<evidence type="ECO:0000313" key="4">
    <source>
        <dbReference type="Proteomes" id="UP000284006"/>
    </source>
</evidence>
<accession>A0A418XPR5</accession>
<protein>
    <submittedName>
        <fullName evidence="3">Thioredoxin family protein</fullName>
    </submittedName>
</protein>
<dbReference type="Pfam" id="PF00578">
    <property type="entry name" value="AhpC-TSA"/>
    <property type="match status" value="1"/>
</dbReference>
<dbReference type="AlphaFoldDB" id="A0A418XPR5"/>
<keyword evidence="4" id="KW-1185">Reference proteome</keyword>
<dbReference type="PANTHER" id="PTHR43640">
    <property type="entry name" value="OS07G0260300 PROTEIN"/>
    <property type="match status" value="1"/>
</dbReference>
<evidence type="ECO:0000313" key="3">
    <source>
        <dbReference type="EMBL" id="RJG14448.1"/>
    </source>
</evidence>
<evidence type="ECO:0000256" key="1">
    <source>
        <dbReference type="SAM" id="SignalP"/>
    </source>
</evidence>
<dbReference type="PANTHER" id="PTHR43640:SF1">
    <property type="entry name" value="THIOREDOXIN-DEPENDENT PEROXIREDOXIN"/>
    <property type="match status" value="1"/>
</dbReference>
<dbReference type="RefSeq" id="WP_119812048.1">
    <property type="nucleotide sequence ID" value="NZ_QYUP01000132.1"/>
</dbReference>
<dbReference type="GO" id="GO:0016491">
    <property type="term" value="F:oxidoreductase activity"/>
    <property type="evidence" value="ECO:0007669"/>
    <property type="project" value="InterPro"/>
</dbReference>